<feature type="region of interest" description="Disordered" evidence="1">
    <location>
        <begin position="28"/>
        <end position="61"/>
    </location>
</feature>
<gene>
    <name evidence="3" type="ORF">SADUNF_Sadunf03G0104800</name>
</gene>
<keyword evidence="4" id="KW-1185">Reference proteome</keyword>
<protein>
    <submittedName>
        <fullName evidence="3">Uncharacterized protein</fullName>
    </submittedName>
</protein>
<feature type="signal peptide" evidence="2">
    <location>
        <begin position="1"/>
        <end position="21"/>
    </location>
</feature>
<proteinExistence type="predicted"/>
<dbReference type="Proteomes" id="UP000657918">
    <property type="component" value="Unassembled WGS sequence"/>
</dbReference>
<evidence type="ECO:0000313" key="3">
    <source>
        <dbReference type="EMBL" id="KAF9685922.1"/>
    </source>
</evidence>
<name>A0A835K871_9ROSI</name>
<dbReference type="EMBL" id="JADGMS010000003">
    <property type="protein sequence ID" value="KAF9685922.1"/>
    <property type="molecule type" value="Genomic_DNA"/>
</dbReference>
<dbReference type="OrthoDB" id="1293395at2759"/>
<sequence length="159" mass="17848">MSVKLTVTVLFFLCTVAYSLTQSDLQDEGFTIPELPNPDPKATPALLLPSQNPETEPASKIKYPVEVEIDEQTEPGSSSTEVKTVSTETVAPLTVVTFRPTNLQFLPQLPLLPFRHRHRCHHGHRMMKPRFYGNDMIVSGEKDVGFELEDDDVRIARGE</sequence>
<dbReference type="AlphaFoldDB" id="A0A835K871"/>
<comment type="caution">
    <text evidence="3">The sequence shown here is derived from an EMBL/GenBank/DDBJ whole genome shotgun (WGS) entry which is preliminary data.</text>
</comment>
<keyword evidence="2" id="KW-0732">Signal</keyword>
<feature type="chain" id="PRO_5032670823" evidence="2">
    <location>
        <begin position="22"/>
        <end position="159"/>
    </location>
</feature>
<organism evidence="3 4">
    <name type="scientific">Salix dunnii</name>
    <dbReference type="NCBI Taxonomy" id="1413687"/>
    <lineage>
        <taxon>Eukaryota</taxon>
        <taxon>Viridiplantae</taxon>
        <taxon>Streptophyta</taxon>
        <taxon>Embryophyta</taxon>
        <taxon>Tracheophyta</taxon>
        <taxon>Spermatophyta</taxon>
        <taxon>Magnoliopsida</taxon>
        <taxon>eudicotyledons</taxon>
        <taxon>Gunneridae</taxon>
        <taxon>Pentapetalae</taxon>
        <taxon>rosids</taxon>
        <taxon>fabids</taxon>
        <taxon>Malpighiales</taxon>
        <taxon>Salicaceae</taxon>
        <taxon>Saliceae</taxon>
        <taxon>Salix</taxon>
    </lineage>
</organism>
<evidence type="ECO:0000313" key="4">
    <source>
        <dbReference type="Proteomes" id="UP000657918"/>
    </source>
</evidence>
<evidence type="ECO:0000256" key="2">
    <source>
        <dbReference type="SAM" id="SignalP"/>
    </source>
</evidence>
<evidence type="ECO:0000256" key="1">
    <source>
        <dbReference type="SAM" id="MobiDB-lite"/>
    </source>
</evidence>
<accession>A0A835K871</accession>
<reference evidence="3 4" key="1">
    <citation type="submission" date="2020-10" db="EMBL/GenBank/DDBJ databases">
        <title>Plant Genome Project.</title>
        <authorList>
            <person name="Zhang R.-G."/>
        </authorList>
    </citation>
    <scope>NUCLEOTIDE SEQUENCE [LARGE SCALE GENOMIC DNA]</scope>
    <source>
        <strain evidence="3">FAFU-HL-1</strain>
        <tissue evidence="3">Leaf</tissue>
    </source>
</reference>